<keyword evidence="4" id="KW-1185">Reference proteome</keyword>
<dbReference type="Proteomes" id="UP000594262">
    <property type="component" value="Unplaced"/>
</dbReference>
<evidence type="ECO:0000256" key="1">
    <source>
        <dbReference type="SAM" id="Phobius"/>
    </source>
</evidence>
<evidence type="ECO:0000256" key="2">
    <source>
        <dbReference type="SAM" id="SignalP"/>
    </source>
</evidence>
<reference evidence="3" key="1">
    <citation type="submission" date="2021-01" db="UniProtKB">
        <authorList>
            <consortium name="EnsemblMetazoa"/>
        </authorList>
    </citation>
    <scope>IDENTIFICATION</scope>
</reference>
<keyword evidence="1" id="KW-0472">Membrane</keyword>
<dbReference type="AlphaFoldDB" id="A0A7M5XIF6"/>
<dbReference type="EnsemblMetazoa" id="CLYHEMT023416.1">
    <property type="protein sequence ID" value="CLYHEMP023416.1"/>
    <property type="gene ID" value="CLYHEMG023416"/>
</dbReference>
<protein>
    <submittedName>
        <fullName evidence="3">Uncharacterized protein</fullName>
    </submittedName>
</protein>
<dbReference type="RefSeq" id="XP_066924090.1">
    <property type="nucleotide sequence ID" value="XM_067067989.1"/>
</dbReference>
<organism evidence="3 4">
    <name type="scientific">Clytia hemisphaerica</name>
    <dbReference type="NCBI Taxonomy" id="252671"/>
    <lineage>
        <taxon>Eukaryota</taxon>
        <taxon>Metazoa</taxon>
        <taxon>Cnidaria</taxon>
        <taxon>Hydrozoa</taxon>
        <taxon>Hydroidolina</taxon>
        <taxon>Leptothecata</taxon>
        <taxon>Obeliida</taxon>
        <taxon>Clytiidae</taxon>
        <taxon>Clytia</taxon>
    </lineage>
</organism>
<feature type="signal peptide" evidence="2">
    <location>
        <begin position="1"/>
        <end position="21"/>
    </location>
</feature>
<sequence>MKILLFLVLSLLSIYTQVVLGGKTCQRLVSAAKVGGTFISRSETVTCQSSEVCCASGCCKPLNITWETWLGIGIGAFIIVCALVGYCYWKQKRKDKENPKANQWQTLKDEPQMFYHI</sequence>
<keyword evidence="1" id="KW-1133">Transmembrane helix</keyword>
<dbReference type="GeneID" id="136811387"/>
<evidence type="ECO:0000313" key="4">
    <source>
        <dbReference type="Proteomes" id="UP000594262"/>
    </source>
</evidence>
<feature type="chain" id="PRO_5029772075" evidence="2">
    <location>
        <begin position="22"/>
        <end position="117"/>
    </location>
</feature>
<evidence type="ECO:0000313" key="3">
    <source>
        <dbReference type="EnsemblMetazoa" id="CLYHEMP023416.1"/>
    </source>
</evidence>
<name>A0A7M5XIF6_9CNID</name>
<keyword evidence="1" id="KW-0812">Transmembrane</keyword>
<accession>A0A7M5XIF6</accession>
<keyword evidence="2" id="KW-0732">Signal</keyword>
<proteinExistence type="predicted"/>
<feature type="transmembrane region" description="Helical" evidence="1">
    <location>
        <begin position="69"/>
        <end position="89"/>
    </location>
</feature>